<dbReference type="Proteomes" id="UP000307000">
    <property type="component" value="Chromosome"/>
</dbReference>
<dbReference type="KEGG" id="gcr:GcLGCM259_2814"/>
<dbReference type="Pfam" id="PF00563">
    <property type="entry name" value="EAL"/>
    <property type="match status" value="1"/>
</dbReference>
<sequence>MKFVFQPLIDVGSSSLLGFEALTRFADGLGPAQHFQAARDEGRLVELELRAIQGILEASALLPTGVLVTLNASGSTIESFAGSSLRLDPRLVWGLELNEQSDPAVCARARQLADAMGCLLLIDDAGVAHATRERIVQLHPDIVKLDRTMITGYEQDPRIRTLVDSLLQAANSIGAKTLAEGVETIGQLQLVERLGFDYAQGFHFSPGRPGEEIGAMLQDLDRRLGIGIPAP</sequence>
<dbReference type="InterPro" id="IPR050706">
    <property type="entry name" value="Cyclic-di-GMP_PDE-like"/>
</dbReference>
<reference evidence="2 3" key="1">
    <citation type="submission" date="2018-12" db="EMBL/GenBank/DDBJ databases">
        <title>Complete Genome Sequence of Glutamicibacter creatinolyticus strain LGCM259,isolated from an abscess of a 12-year-old mare in Italy.</title>
        <authorList>
            <person name="Santos R.G."/>
            <person name="Silva A.L."/>
            <person name="Seyffert N."/>
            <person name="Castro T.L.P."/>
            <person name="Attili A.R."/>
            <person name="Rifici C."/>
            <person name="Mazzullo G."/>
            <person name="Brenig B."/>
            <person name="Venanzi F."/>
            <person name="Azevedo V."/>
        </authorList>
    </citation>
    <scope>NUCLEOTIDE SEQUENCE [LARGE SCALE GENOMIC DNA]</scope>
    <source>
        <strain evidence="2 3">LGCM 259</strain>
    </source>
</reference>
<evidence type="ECO:0000259" key="1">
    <source>
        <dbReference type="PROSITE" id="PS50883"/>
    </source>
</evidence>
<dbReference type="InterPro" id="IPR035919">
    <property type="entry name" value="EAL_sf"/>
</dbReference>
<dbReference type="PANTHER" id="PTHR33121:SF76">
    <property type="entry name" value="SIGNALING PROTEIN"/>
    <property type="match status" value="1"/>
</dbReference>
<protein>
    <recommendedName>
        <fullName evidence="1">EAL domain-containing protein</fullName>
    </recommendedName>
</protein>
<gene>
    <name evidence="2" type="ORF">GcLGCM259_2814</name>
</gene>
<dbReference type="InterPro" id="IPR001633">
    <property type="entry name" value="EAL_dom"/>
</dbReference>
<dbReference type="GO" id="GO:0071111">
    <property type="term" value="F:cyclic-guanylate-specific phosphodiesterase activity"/>
    <property type="evidence" value="ECO:0007669"/>
    <property type="project" value="InterPro"/>
</dbReference>
<feature type="domain" description="EAL" evidence="1">
    <location>
        <begin position="1"/>
        <end position="221"/>
    </location>
</feature>
<dbReference type="Gene3D" id="3.20.20.450">
    <property type="entry name" value="EAL domain"/>
    <property type="match status" value="1"/>
</dbReference>
<dbReference type="AlphaFoldDB" id="A0A5B7WWT6"/>
<evidence type="ECO:0000313" key="2">
    <source>
        <dbReference type="EMBL" id="QCY48521.1"/>
    </source>
</evidence>
<dbReference type="SMART" id="SM00052">
    <property type="entry name" value="EAL"/>
    <property type="match status" value="1"/>
</dbReference>
<proteinExistence type="predicted"/>
<dbReference type="SUPFAM" id="SSF141868">
    <property type="entry name" value="EAL domain-like"/>
    <property type="match status" value="1"/>
</dbReference>
<organism evidence="2 3">
    <name type="scientific">Glutamicibacter creatinolyticus</name>
    <dbReference type="NCBI Taxonomy" id="162496"/>
    <lineage>
        <taxon>Bacteria</taxon>
        <taxon>Bacillati</taxon>
        <taxon>Actinomycetota</taxon>
        <taxon>Actinomycetes</taxon>
        <taxon>Micrococcales</taxon>
        <taxon>Micrococcaceae</taxon>
        <taxon>Glutamicibacter</taxon>
    </lineage>
</organism>
<accession>A0A5B7WWT6</accession>
<dbReference type="RefSeq" id="WP_054820760.1">
    <property type="nucleotide sequence ID" value="NZ_BAAAGL010000001.1"/>
</dbReference>
<dbReference type="CDD" id="cd01948">
    <property type="entry name" value="EAL"/>
    <property type="match status" value="1"/>
</dbReference>
<dbReference type="PROSITE" id="PS50883">
    <property type="entry name" value="EAL"/>
    <property type="match status" value="1"/>
</dbReference>
<evidence type="ECO:0000313" key="3">
    <source>
        <dbReference type="Proteomes" id="UP000307000"/>
    </source>
</evidence>
<name>A0A5B7WWT6_9MICC</name>
<dbReference type="EMBL" id="CP034412">
    <property type="protein sequence ID" value="QCY48521.1"/>
    <property type="molecule type" value="Genomic_DNA"/>
</dbReference>
<dbReference type="PANTHER" id="PTHR33121">
    <property type="entry name" value="CYCLIC DI-GMP PHOSPHODIESTERASE PDEF"/>
    <property type="match status" value="1"/>
</dbReference>
<keyword evidence="3" id="KW-1185">Reference proteome</keyword>